<sequence>MVSAVSTSMAGLSAAFQRFDGAAARVASPQSATDPTAAVVGTVEAKIDVAINTAVLKSSLEAEKRLLDILV</sequence>
<reference evidence="1" key="2">
    <citation type="submission" date="2021-08" db="EMBL/GenBank/DDBJ databases">
        <authorList>
            <person name="Tani A."/>
            <person name="Ola A."/>
            <person name="Ogura Y."/>
            <person name="Katsura K."/>
            <person name="Hayashi T."/>
        </authorList>
    </citation>
    <scope>NUCLEOTIDE SEQUENCE</scope>
    <source>
        <strain evidence="1">DSM 14458</strain>
    </source>
</reference>
<evidence type="ECO:0000313" key="2">
    <source>
        <dbReference type="Proteomes" id="UP001055093"/>
    </source>
</evidence>
<evidence type="ECO:0000313" key="1">
    <source>
        <dbReference type="EMBL" id="GJE74455.1"/>
    </source>
</evidence>
<name>A0ABQ4URX9_9HYPH</name>
<keyword evidence="2" id="KW-1185">Reference proteome</keyword>
<comment type="caution">
    <text evidence="1">The sequence shown here is derived from an EMBL/GenBank/DDBJ whole genome shotgun (WGS) entry which is preliminary data.</text>
</comment>
<organism evidence="1 2">
    <name type="scientific">Methylorubrum suomiense</name>
    <dbReference type="NCBI Taxonomy" id="144191"/>
    <lineage>
        <taxon>Bacteria</taxon>
        <taxon>Pseudomonadati</taxon>
        <taxon>Pseudomonadota</taxon>
        <taxon>Alphaproteobacteria</taxon>
        <taxon>Hyphomicrobiales</taxon>
        <taxon>Methylobacteriaceae</taxon>
        <taxon>Methylorubrum</taxon>
    </lineage>
</organism>
<proteinExistence type="predicted"/>
<protein>
    <submittedName>
        <fullName evidence="1">Uncharacterized protein</fullName>
    </submittedName>
</protein>
<reference evidence="1" key="1">
    <citation type="journal article" date="2021" name="Front. Microbiol.">
        <title>Comprehensive Comparative Genomics and Phenotyping of Methylobacterium Species.</title>
        <authorList>
            <person name="Alessa O."/>
            <person name="Ogura Y."/>
            <person name="Fujitani Y."/>
            <person name="Takami H."/>
            <person name="Hayashi T."/>
            <person name="Sahin N."/>
            <person name="Tani A."/>
        </authorList>
    </citation>
    <scope>NUCLEOTIDE SEQUENCE</scope>
    <source>
        <strain evidence="1">DSM 14458</strain>
    </source>
</reference>
<gene>
    <name evidence="1" type="ORF">BGCPKDLD_1024</name>
</gene>
<dbReference type="Proteomes" id="UP001055093">
    <property type="component" value="Unassembled WGS sequence"/>
</dbReference>
<dbReference type="EMBL" id="BPRE01000002">
    <property type="protein sequence ID" value="GJE74455.1"/>
    <property type="molecule type" value="Genomic_DNA"/>
</dbReference>
<accession>A0ABQ4URX9</accession>